<reference evidence="2" key="1">
    <citation type="journal article" date="2020" name="Nature">
        <title>Giant virus diversity and host interactions through global metagenomics.</title>
        <authorList>
            <person name="Schulz F."/>
            <person name="Roux S."/>
            <person name="Paez-Espino D."/>
            <person name="Jungbluth S."/>
            <person name="Walsh D.A."/>
            <person name="Denef V.J."/>
            <person name="McMahon K.D."/>
            <person name="Konstantinidis K.T."/>
            <person name="Eloe-Fadrosh E.A."/>
            <person name="Kyrpides N.C."/>
            <person name="Woyke T."/>
        </authorList>
    </citation>
    <scope>NUCLEOTIDE SEQUENCE</scope>
    <source>
        <strain evidence="2">GVMAG-M-3300025874-2</strain>
    </source>
</reference>
<organism evidence="2">
    <name type="scientific">viral metagenome</name>
    <dbReference type="NCBI Taxonomy" id="1070528"/>
    <lineage>
        <taxon>unclassified sequences</taxon>
        <taxon>metagenomes</taxon>
        <taxon>organismal metagenomes</taxon>
    </lineage>
</organism>
<dbReference type="AlphaFoldDB" id="A0A6C0J7N5"/>
<evidence type="ECO:0000313" key="2">
    <source>
        <dbReference type="EMBL" id="QHU01765.1"/>
    </source>
</evidence>
<feature type="transmembrane region" description="Helical" evidence="1">
    <location>
        <begin position="67"/>
        <end position="89"/>
    </location>
</feature>
<proteinExistence type="predicted"/>
<name>A0A6C0J7N5_9ZZZZ</name>
<keyword evidence="1" id="KW-1133">Transmembrane helix</keyword>
<feature type="transmembrane region" description="Helical" evidence="1">
    <location>
        <begin position="6"/>
        <end position="26"/>
    </location>
</feature>
<accession>A0A6C0J7N5</accession>
<evidence type="ECO:0000256" key="1">
    <source>
        <dbReference type="SAM" id="Phobius"/>
    </source>
</evidence>
<keyword evidence="1" id="KW-0812">Transmembrane</keyword>
<sequence length="110" mass="12454">MTNVYAYGLIGSASVLYIIVISFYYFKTYNVLVKMSDFKKFLMGPIFILFVYGLLLSNIVIDPDSTIVWKAAVLASAFVIYYGVTKIFINTVLHLDNRLIGEGVESQNYI</sequence>
<keyword evidence="1" id="KW-0472">Membrane</keyword>
<feature type="transmembrane region" description="Helical" evidence="1">
    <location>
        <begin position="38"/>
        <end position="61"/>
    </location>
</feature>
<dbReference type="EMBL" id="MN740348">
    <property type="protein sequence ID" value="QHU01765.1"/>
    <property type="molecule type" value="Genomic_DNA"/>
</dbReference>
<protein>
    <submittedName>
        <fullName evidence="2">Uncharacterized protein</fullName>
    </submittedName>
</protein>